<name>A0A2T3APJ5_AMORE</name>
<proteinExistence type="inferred from homology"/>
<dbReference type="FunCoup" id="A0A2T3APJ5">
    <property type="interactions" value="69"/>
</dbReference>
<dbReference type="InParanoid" id="A0A2T3APJ5"/>
<keyword evidence="5" id="KW-1185">Reference proteome</keyword>
<dbReference type="GO" id="GO:0005739">
    <property type="term" value="C:mitochondrion"/>
    <property type="evidence" value="ECO:0007669"/>
    <property type="project" value="UniProtKB-ARBA"/>
</dbReference>
<dbReference type="InterPro" id="IPR003734">
    <property type="entry name" value="DUF155"/>
</dbReference>
<reference evidence="4 5" key="1">
    <citation type="journal article" date="2018" name="New Phytol.">
        <title>Comparative genomics and transcriptomics depict ericoid mycorrhizal fungi as versatile saprotrophs and plant mutualists.</title>
        <authorList>
            <person name="Martino E."/>
            <person name="Morin E."/>
            <person name="Grelet G.A."/>
            <person name="Kuo A."/>
            <person name="Kohler A."/>
            <person name="Daghino S."/>
            <person name="Barry K.W."/>
            <person name="Cichocki N."/>
            <person name="Clum A."/>
            <person name="Dockter R.B."/>
            <person name="Hainaut M."/>
            <person name="Kuo R.C."/>
            <person name="LaButti K."/>
            <person name="Lindahl B.D."/>
            <person name="Lindquist E.A."/>
            <person name="Lipzen A."/>
            <person name="Khouja H.R."/>
            <person name="Magnuson J."/>
            <person name="Murat C."/>
            <person name="Ohm R.A."/>
            <person name="Singer S.W."/>
            <person name="Spatafora J.W."/>
            <person name="Wang M."/>
            <person name="Veneault-Fourrey C."/>
            <person name="Henrissat B."/>
            <person name="Grigoriev I.V."/>
            <person name="Martin F.M."/>
            <person name="Perotto S."/>
        </authorList>
    </citation>
    <scope>NUCLEOTIDE SEQUENCE [LARGE SCALE GENOMIC DNA]</scope>
    <source>
        <strain evidence="4 5">ATCC 22711</strain>
    </source>
</reference>
<evidence type="ECO:0000256" key="1">
    <source>
        <dbReference type="ARBA" id="ARBA00008306"/>
    </source>
</evidence>
<dbReference type="RefSeq" id="XP_024716583.1">
    <property type="nucleotide sequence ID" value="XM_024868958.1"/>
</dbReference>
<accession>A0A2T3APJ5</accession>
<dbReference type="EMBL" id="KZ679019">
    <property type="protein sequence ID" value="PSS06927.1"/>
    <property type="molecule type" value="Genomic_DNA"/>
</dbReference>
<evidence type="ECO:0000256" key="2">
    <source>
        <dbReference type="SAM" id="MobiDB-lite"/>
    </source>
</evidence>
<dbReference type="GeneID" id="36577039"/>
<feature type="region of interest" description="Disordered" evidence="2">
    <location>
        <begin position="53"/>
        <end position="84"/>
    </location>
</feature>
<evidence type="ECO:0000313" key="4">
    <source>
        <dbReference type="EMBL" id="PSS06927.1"/>
    </source>
</evidence>
<evidence type="ECO:0000313" key="5">
    <source>
        <dbReference type="Proteomes" id="UP000241818"/>
    </source>
</evidence>
<dbReference type="GO" id="GO:0070131">
    <property type="term" value="P:positive regulation of mitochondrial translation"/>
    <property type="evidence" value="ECO:0007669"/>
    <property type="project" value="TreeGrafter"/>
</dbReference>
<dbReference type="AlphaFoldDB" id="A0A2T3APJ5"/>
<dbReference type="PANTHER" id="PTHR16255:SF1">
    <property type="entry name" value="REQUIRED FOR MEIOTIC NUCLEAR DIVISION PROTEIN 1 HOMOLOG"/>
    <property type="match status" value="1"/>
</dbReference>
<evidence type="ECO:0000259" key="3">
    <source>
        <dbReference type="Pfam" id="PF02582"/>
    </source>
</evidence>
<dbReference type="PANTHER" id="PTHR16255">
    <property type="entry name" value="REQUIRED FOR MEIOTIC NUCLEAR DIVISION PROTEIN 1 HOMOLOG"/>
    <property type="match status" value="1"/>
</dbReference>
<gene>
    <name evidence="4" type="ORF">M430DRAFT_61971</name>
</gene>
<sequence>MQGFCRQFSFPGTRRILTDGTPRPLRHLHAFAAAQAPRKRTFFSSNAALQQDAVPSTDGGIKEIPPAQKRKPIRTPPGKTSLRRVAVEAQRSRANVLRQQDAIGRGEGSNRVTALSVADQFDMDVVVRILRSHGFPIDPDGTGFDTDQVIHTRGVNNGDIFVFPSGSLVSWSLPEDVAYDLATKSLLPAAINPHVDQMEMEDFEYEEDPNRDSSSIKGDVIVLGTNTGSQAEDSKVDTTFAKIAFSSGLARSTKLAVVETMLGKYFESTRTIPSLLSRGSRLPFDRRFMLQKTGELLELRAQLNHYSELTDSLPDLFWDSRHELGLEGYYDQVGRALDVGVRIKTLNEKMDYAQEIASILRQTMSEKHSIHLEWIIISLIAVEVAFELRREWKERNKRLAEAEE</sequence>
<dbReference type="Pfam" id="PF02582">
    <property type="entry name" value="DUF155"/>
    <property type="match status" value="1"/>
</dbReference>
<dbReference type="OrthoDB" id="242766at2759"/>
<protein>
    <recommendedName>
        <fullName evidence="3">DUF155 domain-containing protein</fullName>
    </recommendedName>
</protein>
<organism evidence="4 5">
    <name type="scientific">Amorphotheca resinae ATCC 22711</name>
    <dbReference type="NCBI Taxonomy" id="857342"/>
    <lineage>
        <taxon>Eukaryota</taxon>
        <taxon>Fungi</taxon>
        <taxon>Dikarya</taxon>
        <taxon>Ascomycota</taxon>
        <taxon>Pezizomycotina</taxon>
        <taxon>Leotiomycetes</taxon>
        <taxon>Helotiales</taxon>
        <taxon>Amorphothecaceae</taxon>
        <taxon>Amorphotheca</taxon>
    </lineage>
</organism>
<dbReference type="InterPro" id="IPR051624">
    <property type="entry name" value="RMD1/Sad1-interacting"/>
</dbReference>
<feature type="domain" description="DUF155" evidence="3">
    <location>
        <begin position="160"/>
        <end position="347"/>
    </location>
</feature>
<dbReference type="Proteomes" id="UP000241818">
    <property type="component" value="Unassembled WGS sequence"/>
</dbReference>
<comment type="similarity">
    <text evidence="1">Belongs to the RMD1/sif2 family.</text>
</comment>